<organism evidence="1 2">
    <name type="scientific">Diaporthe eres</name>
    <name type="common">Phomopsis oblonga</name>
    <dbReference type="NCBI Taxonomy" id="83184"/>
    <lineage>
        <taxon>Eukaryota</taxon>
        <taxon>Fungi</taxon>
        <taxon>Dikarya</taxon>
        <taxon>Ascomycota</taxon>
        <taxon>Pezizomycotina</taxon>
        <taxon>Sordariomycetes</taxon>
        <taxon>Sordariomycetidae</taxon>
        <taxon>Diaporthales</taxon>
        <taxon>Diaporthaceae</taxon>
        <taxon>Diaporthe</taxon>
        <taxon>Diaporthe eres species complex</taxon>
    </lineage>
</organism>
<evidence type="ECO:0000313" key="2">
    <source>
        <dbReference type="Proteomes" id="UP001430848"/>
    </source>
</evidence>
<name>A0ABR1NSJ0_DIAER</name>
<accession>A0ABR1NSJ0</accession>
<keyword evidence="2" id="KW-1185">Reference proteome</keyword>
<protein>
    <submittedName>
        <fullName evidence="1">Uncharacterized protein</fullName>
    </submittedName>
</protein>
<reference evidence="1 2" key="1">
    <citation type="submission" date="2024-02" db="EMBL/GenBank/DDBJ databases">
        <title>De novo assembly and annotation of 12 fungi associated with fruit tree decline syndrome in Ontario, Canada.</title>
        <authorList>
            <person name="Sulman M."/>
            <person name="Ellouze W."/>
            <person name="Ilyukhin E."/>
        </authorList>
    </citation>
    <scope>NUCLEOTIDE SEQUENCE [LARGE SCALE GENOMIC DNA]</scope>
    <source>
        <strain evidence="1 2">M169</strain>
    </source>
</reference>
<evidence type="ECO:0000313" key="1">
    <source>
        <dbReference type="EMBL" id="KAK7713732.1"/>
    </source>
</evidence>
<proteinExistence type="predicted"/>
<dbReference type="EMBL" id="JAKNSF020000123">
    <property type="protein sequence ID" value="KAK7713732.1"/>
    <property type="molecule type" value="Genomic_DNA"/>
</dbReference>
<dbReference type="Proteomes" id="UP001430848">
    <property type="component" value="Unassembled WGS sequence"/>
</dbReference>
<comment type="caution">
    <text evidence="1">The sequence shown here is derived from an EMBL/GenBank/DDBJ whole genome shotgun (WGS) entry which is preliminary data.</text>
</comment>
<gene>
    <name evidence="1" type="ORF">SLS63_011974</name>
</gene>
<sequence>MVDSKPNILHASIVDTADIPRDAAQFGVTVSRVKVGKVDVEKVAVDVGAERVVHVHVNCCFE</sequence>